<dbReference type="PANTHER" id="PTHR48009">
    <property type="entry name" value="LEUCINE-RICH REPEAT (LRR) FAMILY PROTEIN"/>
    <property type="match status" value="1"/>
</dbReference>
<dbReference type="EMBL" id="MCGO01000016">
    <property type="protein sequence ID" value="ORY46420.1"/>
    <property type="molecule type" value="Genomic_DNA"/>
</dbReference>
<protein>
    <recommendedName>
        <fullName evidence="1">F-box domain-containing protein</fullName>
    </recommendedName>
</protein>
<accession>A0A1Y2CH89</accession>
<name>A0A1Y2CH89_9FUNG</name>
<proteinExistence type="predicted"/>
<evidence type="ECO:0000259" key="1">
    <source>
        <dbReference type="PROSITE" id="PS50181"/>
    </source>
</evidence>
<dbReference type="Pfam" id="PF00560">
    <property type="entry name" value="LRR_1"/>
    <property type="match status" value="2"/>
</dbReference>
<dbReference type="Gene3D" id="3.80.10.10">
    <property type="entry name" value="Ribonuclease Inhibitor"/>
    <property type="match status" value="1"/>
</dbReference>
<evidence type="ECO:0000313" key="3">
    <source>
        <dbReference type="Proteomes" id="UP000193642"/>
    </source>
</evidence>
<sequence length="159" mass="18332">MDKGLPTELLQEIFSYIPLSKVFQYTRLCKRIHSCLNSSDFARISLQRTTLPRRMNSVCETAEDKLWLYWPRECQKVYAIDILAPLDSLDWNGGSIMSGKPMPPSIGLLIQLKELRMAQNCLFGPIPDELWELAQLLTLDLSFNRLNCTISNEIQNLMH</sequence>
<gene>
    <name evidence="2" type="ORF">BCR33DRAFT_764777</name>
</gene>
<dbReference type="InterPro" id="IPR053213">
    <property type="entry name" value="RLP29"/>
</dbReference>
<dbReference type="AlphaFoldDB" id="A0A1Y2CH89"/>
<reference evidence="2 3" key="1">
    <citation type="submission" date="2016-07" db="EMBL/GenBank/DDBJ databases">
        <title>Pervasive Adenine N6-methylation of Active Genes in Fungi.</title>
        <authorList>
            <consortium name="DOE Joint Genome Institute"/>
            <person name="Mondo S.J."/>
            <person name="Dannebaum R.O."/>
            <person name="Kuo R.C."/>
            <person name="Labutti K."/>
            <person name="Haridas S."/>
            <person name="Kuo A."/>
            <person name="Salamov A."/>
            <person name="Ahrendt S.R."/>
            <person name="Lipzen A."/>
            <person name="Sullivan W."/>
            <person name="Andreopoulos W.B."/>
            <person name="Clum A."/>
            <person name="Lindquist E."/>
            <person name="Daum C."/>
            <person name="Ramamoorthy G.K."/>
            <person name="Gryganskyi A."/>
            <person name="Culley D."/>
            <person name="Magnuson J.K."/>
            <person name="James T.Y."/>
            <person name="O'Malley M.A."/>
            <person name="Stajich J.E."/>
            <person name="Spatafora J.W."/>
            <person name="Visel A."/>
            <person name="Grigoriev I.V."/>
        </authorList>
    </citation>
    <scope>NUCLEOTIDE SEQUENCE [LARGE SCALE GENOMIC DNA]</scope>
    <source>
        <strain evidence="2 3">JEL800</strain>
    </source>
</reference>
<comment type="caution">
    <text evidence="2">The sequence shown here is derived from an EMBL/GenBank/DDBJ whole genome shotgun (WGS) entry which is preliminary data.</text>
</comment>
<dbReference type="InterPro" id="IPR001810">
    <property type="entry name" value="F-box_dom"/>
</dbReference>
<dbReference type="PROSITE" id="PS50181">
    <property type="entry name" value="FBOX"/>
    <property type="match status" value="1"/>
</dbReference>
<dbReference type="SUPFAM" id="SSF52058">
    <property type="entry name" value="L domain-like"/>
    <property type="match status" value="1"/>
</dbReference>
<dbReference type="PANTHER" id="PTHR48009:SF4">
    <property type="entry name" value="LEUCINE-RICH REPEAT (LRR) FAMILY PROTEIN"/>
    <property type="match status" value="1"/>
</dbReference>
<feature type="domain" description="F-box" evidence="1">
    <location>
        <begin position="1"/>
        <end position="44"/>
    </location>
</feature>
<dbReference type="SUPFAM" id="SSF81383">
    <property type="entry name" value="F-box domain"/>
    <property type="match status" value="1"/>
</dbReference>
<dbReference type="OrthoDB" id="3219396at2759"/>
<keyword evidence="3" id="KW-1185">Reference proteome</keyword>
<dbReference type="STRING" id="329046.A0A1Y2CH89"/>
<dbReference type="Pfam" id="PF12937">
    <property type="entry name" value="F-box-like"/>
    <property type="match status" value="1"/>
</dbReference>
<dbReference type="InterPro" id="IPR001611">
    <property type="entry name" value="Leu-rich_rpt"/>
</dbReference>
<dbReference type="Proteomes" id="UP000193642">
    <property type="component" value="Unassembled WGS sequence"/>
</dbReference>
<organism evidence="2 3">
    <name type="scientific">Rhizoclosmatium globosum</name>
    <dbReference type="NCBI Taxonomy" id="329046"/>
    <lineage>
        <taxon>Eukaryota</taxon>
        <taxon>Fungi</taxon>
        <taxon>Fungi incertae sedis</taxon>
        <taxon>Chytridiomycota</taxon>
        <taxon>Chytridiomycota incertae sedis</taxon>
        <taxon>Chytridiomycetes</taxon>
        <taxon>Chytridiales</taxon>
        <taxon>Chytriomycetaceae</taxon>
        <taxon>Rhizoclosmatium</taxon>
    </lineage>
</organism>
<evidence type="ECO:0000313" key="2">
    <source>
        <dbReference type="EMBL" id="ORY46420.1"/>
    </source>
</evidence>
<dbReference type="InterPro" id="IPR032675">
    <property type="entry name" value="LRR_dom_sf"/>
</dbReference>
<dbReference type="InterPro" id="IPR036047">
    <property type="entry name" value="F-box-like_dom_sf"/>
</dbReference>